<dbReference type="InterPro" id="IPR036633">
    <property type="entry name" value="Prn/Lys/Arg_de-COase_C_sf"/>
</dbReference>
<dbReference type="Gene3D" id="3.90.100.10">
    <property type="entry name" value="Orn/Lys/Arg decarboxylase, C-terminal domain"/>
    <property type="match status" value="1"/>
</dbReference>
<evidence type="ECO:0000259" key="8">
    <source>
        <dbReference type="Pfam" id="PF03709"/>
    </source>
</evidence>
<dbReference type="Pfam" id="PF03711">
    <property type="entry name" value="OKR_DC_1_C"/>
    <property type="match status" value="1"/>
</dbReference>
<gene>
    <name evidence="10" type="ORF">H7849_06530</name>
</gene>
<dbReference type="InterPro" id="IPR011006">
    <property type="entry name" value="CheY-like_superfamily"/>
</dbReference>
<dbReference type="GO" id="GO:0008792">
    <property type="term" value="F:arginine decarboxylase activity"/>
    <property type="evidence" value="ECO:0007669"/>
    <property type="project" value="TreeGrafter"/>
</dbReference>
<sequence length="790" mass="88305">MEEGRWVLLIASEAGGTDSVSDRAMERLVEAIEKEGFRVVRTATPEDGLALVNSDPSQSAVLLDWDLPENKEFDERSALRIIRAVRRRNKKLPIFLIADRTLVSELPLEVVKQVHEYIHLFGDTPAFIANRVDFAVERYEEQLLPPYFRELVKYTDQGAYSWDAPGHMGGVAFLKHPVGMAFHKFFGENLLRSDLGISTAQLGSWLDHIGPPAESERNAARIFGADWTFYVLNGSSTSNQIVGQGVIAHDEMVLADLNCHKSICHSLTATGARPVYFKPTRNGFGMIGLVPLARFRPENIQAMIDKSPFAQGAVSKSPSYAVVTNSTYDGFCYHVNSVVEQLAKSTPRVHFDEAWYAYAKFHPLYRGRFAMDVPDEMPERPLLFATQSTHKMLPAFSMASMIHVKLSPRAPLEFDQFNESFMMRGTTSPFYPMIASIDVATAMMDEPAGSTLMTETIQDAITFRKAMASVAHRLKAEEGGGWFFGMFQPDYVKDAANGETFRFEDAPDSLLSQSSQCWTLKEGETWHGYRDEDIADDYVLLDPTKVTILTPGIDAQGNMSDWGIPATILTAFLDSRRVEIARTGDYTILTLFSVGTSKGKWGSLLETLFEFRRLYDQEGALSDALPQLVAKYPERYGTMDLKQLSDEMHAMMKEMNLPGLLHEAFDVESNPVMTPAAAYQKLIREGTEKVKLTEMAGRIPAVMLVPYPPGIPISMPGERLGDANSPVIRFLLAQEEFSKKFPGFEREVHGIEVDPEGNFWMRGIIETPGKRANGKKPRTHPSSRAAKKTL</sequence>
<dbReference type="AlphaFoldDB" id="A0A7G8BQK6"/>
<feature type="domain" description="Orn/Lys/Arg decarboxylases family 1 pyridoxal-P attachment site" evidence="7">
    <location>
        <begin position="145"/>
        <end position="599"/>
    </location>
</feature>
<reference evidence="10 11" key="1">
    <citation type="submission" date="2020-08" db="EMBL/GenBank/DDBJ databases">
        <title>Edaphobacter telluris sp. nov. and Acidobacterium dinghuensis sp. nov., two acidobacteria isolated from forest soil.</title>
        <authorList>
            <person name="Fu J."/>
            <person name="Qiu L."/>
        </authorList>
    </citation>
    <scope>NUCLEOTIDE SEQUENCE [LARGE SCALE GENOMIC DNA]</scope>
    <source>
        <strain evidence="10">4Y35</strain>
    </source>
</reference>
<feature type="compositionally biased region" description="Basic residues" evidence="6">
    <location>
        <begin position="772"/>
        <end position="790"/>
    </location>
</feature>
<dbReference type="InterPro" id="IPR008286">
    <property type="entry name" value="Prn/Lys/Arg_de-COase_C"/>
</dbReference>
<accession>A0A7G8BQK6</accession>
<evidence type="ECO:0000256" key="3">
    <source>
        <dbReference type="ARBA" id="ARBA00022898"/>
    </source>
</evidence>
<comment type="similarity">
    <text evidence="1">Belongs to the Orn/Lys/Arg decarboxylase class-I family.</text>
</comment>
<evidence type="ECO:0000256" key="5">
    <source>
        <dbReference type="PIRSR" id="PIRSR009393-1"/>
    </source>
</evidence>
<dbReference type="InterPro" id="IPR015421">
    <property type="entry name" value="PyrdxlP-dep_Trfase_major"/>
</dbReference>
<dbReference type="PANTHER" id="PTHR45229">
    <property type="entry name" value="CONSTITUTIVE ORNITHINE DECARBOXYLASE"/>
    <property type="match status" value="1"/>
</dbReference>
<name>A0A7G8BQK6_9BACT</name>
<evidence type="ECO:0000256" key="1">
    <source>
        <dbReference type="ARBA" id="ARBA00010671"/>
    </source>
</evidence>
<keyword evidence="4" id="KW-0456">Lyase</keyword>
<evidence type="ECO:0000256" key="4">
    <source>
        <dbReference type="ARBA" id="ARBA00023239"/>
    </source>
</evidence>
<dbReference type="EMBL" id="CP060394">
    <property type="protein sequence ID" value="QNI34826.1"/>
    <property type="molecule type" value="Genomic_DNA"/>
</dbReference>
<proteinExistence type="inferred from homology"/>
<keyword evidence="2" id="KW-0210">Decarboxylase</keyword>
<dbReference type="SUPFAM" id="SSF55904">
    <property type="entry name" value="Ornithine decarboxylase C-terminal domain"/>
    <property type="match status" value="1"/>
</dbReference>
<dbReference type="Gene3D" id="3.40.50.2300">
    <property type="match status" value="1"/>
</dbReference>
<dbReference type="InterPro" id="IPR011193">
    <property type="entry name" value="Orn/lys/arg_de-COase"/>
</dbReference>
<feature type="region of interest" description="Disordered" evidence="6">
    <location>
        <begin position="767"/>
        <end position="790"/>
    </location>
</feature>
<dbReference type="KEGG" id="adin:H7849_06530"/>
<evidence type="ECO:0000313" key="11">
    <source>
        <dbReference type="Proteomes" id="UP000515312"/>
    </source>
</evidence>
<feature type="domain" description="Orn/Lys/Arg decarboxylase C-terminal" evidence="9">
    <location>
        <begin position="625"/>
        <end position="754"/>
    </location>
</feature>
<dbReference type="Pfam" id="PF01276">
    <property type="entry name" value="OKR_DC_1"/>
    <property type="match status" value="1"/>
</dbReference>
<dbReference type="SUPFAM" id="SSF52172">
    <property type="entry name" value="CheY-like"/>
    <property type="match status" value="1"/>
</dbReference>
<evidence type="ECO:0000256" key="2">
    <source>
        <dbReference type="ARBA" id="ARBA00022793"/>
    </source>
</evidence>
<dbReference type="Gene3D" id="3.90.1150.10">
    <property type="entry name" value="Aspartate Aminotransferase, domain 1"/>
    <property type="match status" value="1"/>
</dbReference>
<keyword evidence="11" id="KW-1185">Reference proteome</keyword>
<evidence type="ECO:0000259" key="7">
    <source>
        <dbReference type="Pfam" id="PF01276"/>
    </source>
</evidence>
<dbReference type="Gene3D" id="3.40.640.10">
    <property type="entry name" value="Type I PLP-dependent aspartate aminotransferase-like (Major domain)"/>
    <property type="match status" value="1"/>
</dbReference>
<dbReference type="GO" id="GO:0006527">
    <property type="term" value="P:L-arginine catabolic process"/>
    <property type="evidence" value="ECO:0007669"/>
    <property type="project" value="TreeGrafter"/>
</dbReference>
<dbReference type="InterPro" id="IPR015422">
    <property type="entry name" value="PyrdxlP-dep_Trfase_small"/>
</dbReference>
<dbReference type="Proteomes" id="UP000515312">
    <property type="component" value="Chromosome"/>
</dbReference>
<protein>
    <submittedName>
        <fullName evidence="10">Arginine decarboxylase</fullName>
    </submittedName>
</protein>
<dbReference type="GO" id="GO:0005829">
    <property type="term" value="C:cytosol"/>
    <property type="evidence" value="ECO:0007669"/>
    <property type="project" value="TreeGrafter"/>
</dbReference>
<dbReference type="InterPro" id="IPR005308">
    <property type="entry name" value="OKR_de-COase_N"/>
</dbReference>
<evidence type="ECO:0000256" key="6">
    <source>
        <dbReference type="SAM" id="MobiDB-lite"/>
    </source>
</evidence>
<feature type="domain" description="Orn/Lys/Arg decarboxylase N-terminal" evidence="8">
    <location>
        <begin position="21"/>
        <end position="139"/>
    </location>
</feature>
<dbReference type="InterPro" id="IPR015424">
    <property type="entry name" value="PyrdxlP-dep_Trfase"/>
</dbReference>
<dbReference type="InterPro" id="IPR000310">
    <property type="entry name" value="Orn/Lys/Arg_deCO2ase_major_dom"/>
</dbReference>
<organism evidence="10 11">
    <name type="scientific">Alloacidobacterium dinghuense</name>
    <dbReference type="NCBI Taxonomy" id="2763107"/>
    <lineage>
        <taxon>Bacteria</taxon>
        <taxon>Pseudomonadati</taxon>
        <taxon>Acidobacteriota</taxon>
        <taxon>Terriglobia</taxon>
        <taxon>Terriglobales</taxon>
        <taxon>Acidobacteriaceae</taxon>
        <taxon>Alloacidobacterium</taxon>
    </lineage>
</organism>
<evidence type="ECO:0000313" key="10">
    <source>
        <dbReference type="EMBL" id="QNI34826.1"/>
    </source>
</evidence>
<evidence type="ECO:0000259" key="9">
    <source>
        <dbReference type="Pfam" id="PF03711"/>
    </source>
</evidence>
<feature type="modified residue" description="N6-(pyridoxal phosphate)lysine" evidence="5">
    <location>
        <position position="391"/>
    </location>
</feature>
<dbReference type="GO" id="GO:0030170">
    <property type="term" value="F:pyridoxal phosphate binding"/>
    <property type="evidence" value="ECO:0007669"/>
    <property type="project" value="TreeGrafter"/>
</dbReference>
<keyword evidence="3 5" id="KW-0663">Pyridoxal phosphate</keyword>
<dbReference type="Pfam" id="PF03709">
    <property type="entry name" value="OKR_DC_1_N"/>
    <property type="match status" value="1"/>
</dbReference>
<dbReference type="PANTHER" id="PTHR45229:SF3">
    <property type="entry name" value="BIODEGRADATIVE ARGININE DECARBOXYLASE"/>
    <property type="match status" value="1"/>
</dbReference>
<dbReference type="SUPFAM" id="SSF53383">
    <property type="entry name" value="PLP-dependent transferases"/>
    <property type="match status" value="1"/>
</dbReference>
<dbReference type="PIRSF" id="PIRSF009393">
    <property type="entry name" value="Orn_decarb"/>
    <property type="match status" value="1"/>
</dbReference>